<dbReference type="InterPro" id="IPR001611">
    <property type="entry name" value="Leu-rich_rpt"/>
</dbReference>
<dbReference type="PANTHER" id="PTHR11017:SF385">
    <property type="entry name" value="DISEASE RESISTANCE PROTEIN (TIR-NBS-LRR CLASS)-RELATED"/>
    <property type="match status" value="1"/>
</dbReference>
<keyword evidence="3" id="KW-1185">Reference proteome</keyword>
<dbReference type="PROSITE" id="PS51450">
    <property type="entry name" value="LRR"/>
    <property type="match status" value="1"/>
</dbReference>
<reference evidence="2" key="1">
    <citation type="submission" date="2021-08" db="EMBL/GenBank/DDBJ databases">
        <title>WGS assembly of Ceratopteris richardii.</title>
        <authorList>
            <person name="Marchant D.B."/>
            <person name="Chen G."/>
            <person name="Jenkins J."/>
            <person name="Shu S."/>
            <person name="Leebens-Mack J."/>
            <person name="Grimwood J."/>
            <person name="Schmutz J."/>
            <person name="Soltis P."/>
            <person name="Soltis D."/>
            <person name="Chen Z.-H."/>
        </authorList>
    </citation>
    <scope>NUCLEOTIDE SEQUENCE</scope>
    <source>
        <strain evidence="2">Whitten #5841</strain>
        <tissue evidence="2">Leaf</tissue>
    </source>
</reference>
<dbReference type="PANTHER" id="PTHR11017">
    <property type="entry name" value="LEUCINE-RICH REPEAT-CONTAINING PROTEIN"/>
    <property type="match status" value="1"/>
</dbReference>
<dbReference type="InterPro" id="IPR000157">
    <property type="entry name" value="TIR_dom"/>
</dbReference>
<gene>
    <name evidence="2" type="ORF">KP509_15G041000</name>
</gene>
<evidence type="ECO:0000313" key="3">
    <source>
        <dbReference type="Proteomes" id="UP000825935"/>
    </source>
</evidence>
<evidence type="ECO:0000313" key="2">
    <source>
        <dbReference type="EMBL" id="KAH7404748.1"/>
    </source>
</evidence>
<dbReference type="GO" id="GO:0006952">
    <property type="term" value="P:defense response"/>
    <property type="evidence" value="ECO:0007669"/>
    <property type="project" value="InterPro"/>
</dbReference>
<dbReference type="AlphaFoldDB" id="A0A8T2T7H0"/>
<accession>A0A8T2T7H0</accession>
<dbReference type="GO" id="GO:0007165">
    <property type="term" value="P:signal transduction"/>
    <property type="evidence" value="ECO:0007669"/>
    <property type="project" value="InterPro"/>
</dbReference>
<dbReference type="InterPro" id="IPR032675">
    <property type="entry name" value="LRR_dom_sf"/>
</dbReference>
<dbReference type="Gene3D" id="3.80.10.10">
    <property type="entry name" value="Ribonuclease Inhibitor"/>
    <property type="match status" value="1"/>
</dbReference>
<dbReference type="SMART" id="SM00255">
    <property type="entry name" value="TIR"/>
    <property type="match status" value="2"/>
</dbReference>
<dbReference type="OrthoDB" id="1357022at2759"/>
<dbReference type="InterPro" id="IPR044974">
    <property type="entry name" value="Disease_R_plants"/>
</dbReference>
<dbReference type="Proteomes" id="UP000825935">
    <property type="component" value="Chromosome 15"/>
</dbReference>
<protein>
    <recommendedName>
        <fullName evidence="1">TIR domain-containing protein</fullName>
    </recommendedName>
</protein>
<proteinExistence type="predicted"/>
<comment type="caution">
    <text evidence="2">The sequence shown here is derived from an EMBL/GenBank/DDBJ whole genome shotgun (WGS) entry which is preliminary data.</text>
</comment>
<dbReference type="Gene3D" id="3.40.50.10140">
    <property type="entry name" value="Toll/interleukin-1 receptor homology (TIR) domain"/>
    <property type="match status" value="2"/>
</dbReference>
<feature type="domain" description="TIR" evidence="1">
    <location>
        <begin position="191"/>
        <end position="359"/>
    </location>
</feature>
<name>A0A8T2T7H0_CERRI</name>
<dbReference type="InterPro" id="IPR035897">
    <property type="entry name" value="Toll_tir_struct_dom_sf"/>
</dbReference>
<dbReference type="EMBL" id="CM035420">
    <property type="protein sequence ID" value="KAH7404748.1"/>
    <property type="molecule type" value="Genomic_DNA"/>
</dbReference>
<dbReference type="PROSITE" id="PS50104">
    <property type="entry name" value="TIR"/>
    <property type="match status" value="2"/>
</dbReference>
<organism evidence="2 3">
    <name type="scientific">Ceratopteris richardii</name>
    <name type="common">Triangle waterfern</name>
    <dbReference type="NCBI Taxonomy" id="49495"/>
    <lineage>
        <taxon>Eukaryota</taxon>
        <taxon>Viridiplantae</taxon>
        <taxon>Streptophyta</taxon>
        <taxon>Embryophyta</taxon>
        <taxon>Tracheophyta</taxon>
        <taxon>Polypodiopsida</taxon>
        <taxon>Polypodiidae</taxon>
        <taxon>Polypodiales</taxon>
        <taxon>Pteridineae</taxon>
        <taxon>Pteridaceae</taxon>
        <taxon>Parkerioideae</taxon>
        <taxon>Ceratopteris</taxon>
    </lineage>
</organism>
<dbReference type="SUPFAM" id="SSF52058">
    <property type="entry name" value="L domain-like"/>
    <property type="match status" value="1"/>
</dbReference>
<feature type="domain" description="TIR" evidence="1">
    <location>
        <begin position="3"/>
        <end position="173"/>
    </location>
</feature>
<sequence length="882" mass="101330">MSAHYDVFICHRGTETKRNLVSVLNGMLGLKGITSFVDYEMTEGTRINPAIEDAIKNSYVHIVILSPEFANSKWCLEELFQIMSMQSSAGTSHRPRKVIPIFCDGERSMLRERAVRLSYNVNRSSPEERKRWGEAVESLCNFSGFEYNSNVTLQWEKLSEFVVEVEDFLKGVDSRSSILPEQGHQRRSPAQDYEVFLCYIGSDTKHNMVSVLRGMLHWEGITCFNDYDMNDESTEIKPHIEDAIQKSKVYVIFLSPKFASSKLCLEEVYQIMDRQNSPGTSNTVGSVIPVFYDVTPADVRHQKSSYDLCRVSEGTADEIERWSKSLSDLSVLKGLEFESKTMFQWEGLEKIVKAVKTCLKEPISKNLYGKQLDEVQKVLESKISADVILIEEEGTACSVLQGCYGLGRTYLEVLRNRCLIGISDNWSRHDIGPSRIIEVHDQIRDMGRRIVREEKRDRAWDEETAENILKDEKARSTLRGLSISSDFSFPKEATKCRSLPHLEILVVKQGDDRELNRDEGIWAAMFPTKNFLERVRCEELRWLKWRRAPFRDVPLGMCSKKLRVLDLEDSEIRRVPNIRSLTNFQRIEGLQSLELLNLTNCNSLRTLTSFATTLRTLHLSYCESLESLKASSSLPNLRDLRLYVCHKLKELDCEGCGSLEHLFLFHCDELERLQMPSLPNLRRLDVWWTKLKEVDCGGCGSLEHLDLRYCFQLERLQMPSLPNLRRLDVWWTIGLKEVDCGGCGSLEHLFLYSCNGLERLQMPSLPNLRRLDVWWTIGLKEVDCGGLPSLQNLSVVECASLKRISVLPRSLETLRLQKCRQLQVLDGLDTLTNLRGVRIVECFHIAEESLPENIKRLPRLPDPELTLYSSSIHFRASEVARP</sequence>
<evidence type="ECO:0000259" key="1">
    <source>
        <dbReference type="PROSITE" id="PS50104"/>
    </source>
</evidence>
<dbReference type="Pfam" id="PF01582">
    <property type="entry name" value="TIR"/>
    <property type="match status" value="2"/>
</dbReference>
<dbReference type="SUPFAM" id="SSF52200">
    <property type="entry name" value="Toll/Interleukin receptor TIR domain"/>
    <property type="match status" value="2"/>
</dbReference>